<dbReference type="InterPro" id="IPR001680">
    <property type="entry name" value="WD40_rpt"/>
</dbReference>
<feature type="repeat" description="WD" evidence="1">
    <location>
        <begin position="475"/>
        <end position="508"/>
    </location>
</feature>
<dbReference type="SUPFAM" id="SSF50978">
    <property type="entry name" value="WD40 repeat-like"/>
    <property type="match status" value="1"/>
</dbReference>
<feature type="compositionally biased region" description="Acidic residues" evidence="2">
    <location>
        <begin position="9"/>
        <end position="19"/>
    </location>
</feature>
<dbReference type="PROSITE" id="PS50082">
    <property type="entry name" value="WD_REPEATS_2"/>
    <property type="match status" value="3"/>
</dbReference>
<feature type="repeat" description="WD" evidence="1">
    <location>
        <begin position="206"/>
        <end position="241"/>
    </location>
</feature>
<dbReference type="OrthoDB" id="256303at2759"/>
<feature type="region of interest" description="Disordered" evidence="2">
    <location>
        <begin position="153"/>
        <end position="176"/>
    </location>
</feature>
<reference evidence="3" key="1">
    <citation type="submission" date="2025-05" db="UniProtKB">
        <authorList>
            <consortium name="RefSeq"/>
        </authorList>
    </citation>
    <scope>NUCLEOTIDE SEQUENCE [LARGE SCALE GENOMIC DNA]</scope>
</reference>
<keyword evidence="1" id="KW-0853">WD repeat</keyword>
<dbReference type="AlphaFoldDB" id="A0A6J0TM01"/>
<dbReference type="PANTHER" id="PTHR44566:SF1">
    <property type="entry name" value="WD REPEAT-CONTAINING PROTEIN 25"/>
    <property type="match status" value="1"/>
</dbReference>
<name>A0A6J0TM01_9SAUR</name>
<evidence type="ECO:0000256" key="1">
    <source>
        <dbReference type="PROSITE-ProRule" id="PRU00221"/>
    </source>
</evidence>
<proteinExistence type="predicted"/>
<dbReference type="Proteomes" id="UP001652642">
    <property type="component" value="Chromosome 1"/>
</dbReference>
<accession>A0A6J0TM01</accession>
<dbReference type="InterPro" id="IPR015943">
    <property type="entry name" value="WD40/YVTN_repeat-like_dom_sf"/>
</dbReference>
<keyword evidence="3" id="KW-1185">Reference proteome</keyword>
<dbReference type="RefSeq" id="XP_020649247.2">
    <property type="nucleotide sequence ID" value="XM_020793588.2"/>
</dbReference>
<protein>
    <submittedName>
        <fullName evidence="4">WD repeat-containing protein 25 isoform X1</fullName>
    </submittedName>
</protein>
<dbReference type="Gene3D" id="2.130.10.10">
    <property type="entry name" value="YVTN repeat-like/Quinoprotein amine dehydrogenase"/>
    <property type="match status" value="1"/>
</dbReference>
<evidence type="ECO:0000313" key="3">
    <source>
        <dbReference type="Proteomes" id="UP001652642"/>
    </source>
</evidence>
<dbReference type="PROSITE" id="PS50294">
    <property type="entry name" value="WD_REPEATS_REGION"/>
    <property type="match status" value="2"/>
</dbReference>
<dbReference type="InterPro" id="IPR053053">
    <property type="entry name" value="WD_repeat_protein"/>
</dbReference>
<dbReference type="GeneID" id="110078927"/>
<gene>
    <name evidence="4" type="primary">WDR25</name>
</gene>
<evidence type="ECO:0000313" key="4">
    <source>
        <dbReference type="RefSeq" id="XP_020649247.2"/>
    </source>
</evidence>
<sequence>MNSSLVAYDDSDSETEAGEFEGAPSNKMTLTDSPVSALQTCGGLCTVSESKDQPVQYVGSSRRSILHEDTLPQHLQVNKKSVVTNHHRELNPPIFMNITSTNHNQPLSPLLNPKILSGNECCLQKRARDSDDVPIQGLRPYIPKRLRQGKNLDLHKAEDSSGSTGYATKPDNEGDQMSIKTSPYIMPYIGSKYGVTEIPKHLVFQMSDHSGPVNAIQWCPQQKWSHMLLSASMDKTFKVWDAVDRGCCLKTYCCHTCAVRAVQWSPCGTRIISGGFDCMLHLTDIEKGTQMFSIRNDFRISALMFHPLDPNIFICGGFSPEVKAWDMRSSKVIKVYKAAVQQTLDIMFLPGGKEFLTSTDAVSQDSADRTIIAWDFDTAAKISNQIFHERYTCPSLATHPKEPVFVAQTNGNYVALFSSLRPYRINNKKRYEGHKVEGFAVGCEFSPDGMLLVSGSSDGKVFFYNYRTSHIIRTLYAHREACVSATFHPLLPSLLATCGWDGEVKVWQ</sequence>
<dbReference type="CDD" id="cd00200">
    <property type="entry name" value="WD40"/>
    <property type="match status" value="1"/>
</dbReference>
<feature type="region of interest" description="Disordered" evidence="2">
    <location>
        <begin position="1"/>
        <end position="31"/>
    </location>
</feature>
<dbReference type="CTD" id="79446"/>
<evidence type="ECO:0000256" key="2">
    <source>
        <dbReference type="SAM" id="MobiDB-lite"/>
    </source>
</evidence>
<dbReference type="KEGG" id="pvt:110078927"/>
<feature type="repeat" description="WD" evidence="1">
    <location>
        <begin position="445"/>
        <end position="474"/>
    </location>
</feature>
<reference evidence="4" key="2">
    <citation type="submission" date="2025-08" db="UniProtKB">
        <authorList>
            <consortium name="RefSeq"/>
        </authorList>
    </citation>
    <scope>IDENTIFICATION</scope>
</reference>
<organism evidence="3 4">
    <name type="scientific">Pogona vitticeps</name>
    <name type="common">central bearded dragon</name>
    <dbReference type="NCBI Taxonomy" id="103695"/>
    <lineage>
        <taxon>Eukaryota</taxon>
        <taxon>Metazoa</taxon>
        <taxon>Chordata</taxon>
        <taxon>Craniata</taxon>
        <taxon>Vertebrata</taxon>
        <taxon>Euteleostomi</taxon>
        <taxon>Lepidosauria</taxon>
        <taxon>Squamata</taxon>
        <taxon>Bifurcata</taxon>
        <taxon>Unidentata</taxon>
        <taxon>Episquamata</taxon>
        <taxon>Toxicofera</taxon>
        <taxon>Iguania</taxon>
        <taxon>Acrodonta</taxon>
        <taxon>Agamidae</taxon>
        <taxon>Amphibolurinae</taxon>
        <taxon>Pogona</taxon>
    </lineage>
</organism>
<dbReference type="PANTHER" id="PTHR44566">
    <property type="entry name" value="TRANSDUCIN/WD40 REPEAT-LIKE SUPERFAMILY PROTEIN"/>
    <property type="match status" value="1"/>
</dbReference>
<dbReference type="Pfam" id="PF00400">
    <property type="entry name" value="WD40"/>
    <property type="match status" value="4"/>
</dbReference>
<dbReference type="InterPro" id="IPR036322">
    <property type="entry name" value="WD40_repeat_dom_sf"/>
</dbReference>
<dbReference type="SMART" id="SM00320">
    <property type="entry name" value="WD40"/>
    <property type="match status" value="6"/>
</dbReference>